<sequence>MGFQLTGLIASTLLLLSPCTAFSVTASNDANTLANAIFSGPGITILQAAFSGAAQSSGTFTDGPFGIGNAGMLTSGAAVGALPGGNHYVNNGAPGSDTYCGPNTFNAAILTVDFFINPTYNGIDVEFIMASEEEGGSADPIGFLLGGTQYALDDNGNRFTATSAYLAQPIAITPPDSVTSYPGSSPPLIKSILASGGQTLVISICDQSDAEWDSALLVKIGGCVDCNTVLRLDYVTTTVTVDDPTSTYTSTKKASGTVSGTITIGAFIEATTTTTTTTSEESTTTTTTTSEETTTTTTTTSEETTTTTTTSEESTTTTTTSEETTTMTTTSSEESTTTSSQESTTTTTTTSEESTTTTTTSEESTTTTTTSEESTTSTTTSEESTTTSDVSSSTDSSTSSETTSSTSSSSESGTTTSSSTETTPQESSTESTTTSESTTGSLTESSSSASTTESTTTGPTSNESIEPTFIDSTTRTSESVSTLVSTTDSTPNTSFGPSTDTRTTRSPSVSTDSSTRSTSTTISLSTANNSTFISSAPSSTPTSTPASSSTGLLTSTPSSVPTGISTGSPTFSSSVEPSESETVVPDTSTTASSASESSTSVPNSESLSTSSFTDEEASPIPTDLPTSVSSGSSTLPESSSTSTEATASASASNLPRIGQYEFVGCLGSSEGYPTFDLVGSGPDLTTVDCISLGEGRAYIGIFNRSCYAADSLSFTALVGTGSCDIPCPGDPGLFCGGFVDPTRTLAKRSELGQSFGGRAAPAGILLTLYSLADALPVSSSDSSAIGTETRDQTSATALESESVSNTISSLPASIPTSAISSADISFIPSASQSLSNSDLPVLPSASDSDDNSPSESFPTLSITDLPVVNPNNPIPLPSAPFQIGNFSAAATNLETLVTTVVYTIIDPQNPSYLTVTEICTTMKYAPCRQCQQPRLPTVEMTTIKTTCDACGYHGENTVTLTIPMCALTASTTAEPIVLEPATRVEAHPAASAGWESPPLHVRPSKAVVHAGPPDLPAEHLPKETQRPHGDDQPVVYDSEEPASQGQDQPVVYDHDGPASYEHDQPQPNKPHDVEINGGETPKTSSEDDQTPDREQDKPIPTVEKPQEPHVEAQSPDHEDDHTPPARETVQEPHQDNHSPAPELPTPVASHQKEQPTIVASHNDYSNQDEPAVPNLPPNPVAQPTNAVPVPKPAGPPEEPKVIPAVSTAIVPDMPPDSPIVVVASSIQKQIDGVLMLFVFIAGLFFVL</sequence>
<keyword evidence="2" id="KW-0732">Signal</keyword>
<dbReference type="OrthoDB" id="4850028at2759"/>
<dbReference type="EMBL" id="JAADYS010000042">
    <property type="protein sequence ID" value="KAF4472756.1"/>
    <property type="molecule type" value="Genomic_DNA"/>
</dbReference>
<evidence type="ECO:0000313" key="3">
    <source>
        <dbReference type="EMBL" id="KAF4472756.1"/>
    </source>
</evidence>
<feature type="chain" id="PRO_5034424260" description="WSC domain-containing protein" evidence="2">
    <location>
        <begin position="22"/>
        <end position="1247"/>
    </location>
</feature>
<protein>
    <recommendedName>
        <fullName evidence="5">WSC domain-containing protein</fullName>
    </recommendedName>
</protein>
<feature type="compositionally biased region" description="Low complexity" evidence="1">
    <location>
        <begin position="472"/>
        <end position="490"/>
    </location>
</feature>
<gene>
    <name evidence="3" type="ORF">FALBO_341</name>
</gene>
<feature type="region of interest" description="Disordered" evidence="1">
    <location>
        <begin position="778"/>
        <end position="801"/>
    </location>
</feature>
<feature type="compositionally biased region" description="Basic and acidic residues" evidence="1">
    <location>
        <begin position="1104"/>
        <end position="1136"/>
    </location>
</feature>
<feature type="region of interest" description="Disordered" evidence="1">
    <location>
        <begin position="1004"/>
        <end position="1200"/>
    </location>
</feature>
<dbReference type="Proteomes" id="UP000554235">
    <property type="component" value="Unassembled WGS sequence"/>
</dbReference>
<proteinExistence type="predicted"/>
<feature type="compositionally biased region" description="Basic and acidic residues" evidence="1">
    <location>
        <begin position="1052"/>
        <end position="1074"/>
    </location>
</feature>
<evidence type="ECO:0008006" key="5">
    <source>
        <dbReference type="Google" id="ProtNLM"/>
    </source>
</evidence>
<dbReference type="AlphaFoldDB" id="A0A8H4LPV7"/>
<evidence type="ECO:0000256" key="2">
    <source>
        <dbReference type="SAM" id="SignalP"/>
    </source>
</evidence>
<reference evidence="3 4" key="1">
    <citation type="submission" date="2020-01" db="EMBL/GenBank/DDBJ databases">
        <title>Identification and distribution of gene clusters putatively required for synthesis of sphingolipid metabolism inhibitors in phylogenetically diverse species of the filamentous fungus Fusarium.</title>
        <authorList>
            <person name="Kim H.-S."/>
            <person name="Busman M."/>
            <person name="Brown D.W."/>
            <person name="Divon H."/>
            <person name="Uhlig S."/>
            <person name="Proctor R.H."/>
        </authorList>
    </citation>
    <scope>NUCLEOTIDE SEQUENCE [LARGE SCALE GENOMIC DNA]</scope>
    <source>
        <strain evidence="3 4">NRRL 20459</strain>
    </source>
</reference>
<comment type="caution">
    <text evidence="3">The sequence shown here is derived from an EMBL/GenBank/DDBJ whole genome shotgun (WGS) entry which is preliminary data.</text>
</comment>
<name>A0A8H4LPV7_9HYPO</name>
<feature type="signal peptide" evidence="2">
    <location>
        <begin position="1"/>
        <end position="21"/>
    </location>
</feature>
<accession>A0A8H4LPV7</accession>
<evidence type="ECO:0000256" key="1">
    <source>
        <dbReference type="SAM" id="MobiDB-lite"/>
    </source>
</evidence>
<feature type="compositionally biased region" description="Basic and acidic residues" evidence="1">
    <location>
        <begin position="1016"/>
        <end position="1031"/>
    </location>
</feature>
<evidence type="ECO:0000313" key="4">
    <source>
        <dbReference type="Proteomes" id="UP000554235"/>
    </source>
</evidence>
<organism evidence="3 4">
    <name type="scientific">Fusarium albosuccineum</name>
    <dbReference type="NCBI Taxonomy" id="1237068"/>
    <lineage>
        <taxon>Eukaryota</taxon>
        <taxon>Fungi</taxon>
        <taxon>Dikarya</taxon>
        <taxon>Ascomycota</taxon>
        <taxon>Pezizomycotina</taxon>
        <taxon>Sordariomycetes</taxon>
        <taxon>Hypocreomycetidae</taxon>
        <taxon>Hypocreales</taxon>
        <taxon>Nectriaceae</taxon>
        <taxon>Fusarium</taxon>
        <taxon>Fusarium decemcellulare species complex</taxon>
    </lineage>
</organism>
<keyword evidence="4" id="KW-1185">Reference proteome</keyword>
<feature type="compositionally biased region" description="Polar residues" evidence="1">
    <location>
        <begin position="1157"/>
        <end position="1168"/>
    </location>
</feature>
<feature type="compositionally biased region" description="Low complexity" evidence="1">
    <location>
        <begin position="272"/>
        <end position="457"/>
    </location>
</feature>
<feature type="compositionally biased region" description="Low complexity" evidence="1">
    <location>
        <begin position="498"/>
        <end position="611"/>
    </location>
</feature>
<feature type="compositionally biased region" description="Low complexity" evidence="1">
    <location>
        <begin position="626"/>
        <end position="650"/>
    </location>
</feature>
<feature type="region of interest" description="Disordered" evidence="1">
    <location>
        <begin position="272"/>
        <end position="650"/>
    </location>
</feature>
<feature type="region of interest" description="Disordered" evidence="1">
    <location>
        <begin position="837"/>
        <end position="859"/>
    </location>
</feature>